<dbReference type="Proteomes" id="UP000694380">
    <property type="component" value="Unplaced"/>
</dbReference>
<proteinExistence type="predicted"/>
<reference evidence="1" key="2">
    <citation type="submission" date="2025-09" db="UniProtKB">
        <authorList>
            <consortium name="Ensembl"/>
        </authorList>
    </citation>
    <scope>IDENTIFICATION</scope>
</reference>
<dbReference type="GeneTree" id="ENSGT00410000025651"/>
<evidence type="ECO:0000313" key="2">
    <source>
        <dbReference type="Proteomes" id="UP000694380"/>
    </source>
</evidence>
<keyword evidence="2" id="KW-1185">Reference proteome</keyword>
<organism evidence="1 2">
    <name type="scientific">Chrysemys picta bellii</name>
    <name type="common">Western painted turtle</name>
    <name type="synonym">Emys bellii</name>
    <dbReference type="NCBI Taxonomy" id="8478"/>
    <lineage>
        <taxon>Eukaryota</taxon>
        <taxon>Metazoa</taxon>
        <taxon>Chordata</taxon>
        <taxon>Craniata</taxon>
        <taxon>Vertebrata</taxon>
        <taxon>Euteleostomi</taxon>
        <taxon>Archelosauria</taxon>
        <taxon>Testudinata</taxon>
        <taxon>Testudines</taxon>
        <taxon>Cryptodira</taxon>
        <taxon>Durocryptodira</taxon>
        <taxon>Testudinoidea</taxon>
        <taxon>Emydidae</taxon>
        <taxon>Chrysemys</taxon>
    </lineage>
</organism>
<dbReference type="OMA" id="ARYHCIL"/>
<sequence>MQNIVEYSQIDIPFERGYSGKDIAILCSTTKEKARYHCILQPRMRAMMRHFGLDAVFTTADNVLGQGIVLDSIRRFSGLERNIVFGINPVPVPTQEEISENLKLCVASRANLQLHLLYER</sequence>
<dbReference type="Ensembl" id="ENSCPBT00000002076.1">
    <property type="protein sequence ID" value="ENSCPBP00000001678.1"/>
    <property type="gene ID" value="ENSCPBG00000001358.1"/>
</dbReference>
<protein>
    <submittedName>
        <fullName evidence="1">Uncharacterized protein</fullName>
    </submittedName>
</protein>
<name>A0A8C3F232_CHRPI</name>
<evidence type="ECO:0000313" key="1">
    <source>
        <dbReference type="Ensembl" id="ENSCPBP00000001678.1"/>
    </source>
</evidence>
<accession>A0A8C3F232</accession>
<dbReference type="AlphaFoldDB" id="A0A8C3F232"/>
<reference evidence="1" key="1">
    <citation type="submission" date="2025-08" db="UniProtKB">
        <authorList>
            <consortium name="Ensembl"/>
        </authorList>
    </citation>
    <scope>IDENTIFICATION</scope>
</reference>